<dbReference type="Proteomes" id="UP000547444">
    <property type="component" value="Unassembled WGS sequence"/>
</dbReference>
<dbReference type="EMBL" id="JAANOW010000001">
    <property type="protein sequence ID" value="NIH93860.1"/>
    <property type="molecule type" value="Genomic_DNA"/>
</dbReference>
<gene>
    <name evidence="1" type="ORF">FHU31_000816</name>
</gene>
<protein>
    <submittedName>
        <fullName evidence="1">Uncharacterized protein</fullName>
    </submittedName>
</protein>
<reference evidence="1 2" key="1">
    <citation type="submission" date="2020-03" db="EMBL/GenBank/DDBJ databases">
        <title>Sequencing the genomes of 1000 actinobacteria strains.</title>
        <authorList>
            <person name="Klenk H.-P."/>
        </authorList>
    </citation>
    <scope>NUCLEOTIDE SEQUENCE [LARGE SCALE GENOMIC DNA]</scope>
    <source>
        <strain evidence="1 2">DSM 44556</strain>
    </source>
</reference>
<accession>A0A7X5TW63</accession>
<evidence type="ECO:0000313" key="2">
    <source>
        <dbReference type="Proteomes" id="UP000547444"/>
    </source>
</evidence>
<organism evidence="1 2">
    <name type="scientific">Mycolicibacterium fluoranthenivorans</name>
    <dbReference type="NCBI Taxonomy" id="258505"/>
    <lineage>
        <taxon>Bacteria</taxon>
        <taxon>Bacillati</taxon>
        <taxon>Actinomycetota</taxon>
        <taxon>Actinomycetes</taxon>
        <taxon>Mycobacteriales</taxon>
        <taxon>Mycobacteriaceae</taxon>
        <taxon>Mycolicibacterium</taxon>
    </lineage>
</organism>
<dbReference type="AlphaFoldDB" id="A0A7X5TW63"/>
<proteinExistence type="predicted"/>
<evidence type="ECO:0000313" key="1">
    <source>
        <dbReference type="EMBL" id="NIH93860.1"/>
    </source>
</evidence>
<comment type="caution">
    <text evidence="1">The sequence shown here is derived from an EMBL/GenBank/DDBJ whole genome shotgun (WGS) entry which is preliminary data.</text>
</comment>
<sequence length="68" mass="7102">MVRRKPVRATKFVDAVVKYPCARLLPDSVPARVGTGPAELRKLSPLPAAAGEAGKAGSQLIQKFSAGT</sequence>
<name>A0A7X5TW63_9MYCO</name>
<dbReference type="RefSeq" id="WP_167156140.1">
    <property type="nucleotide sequence ID" value="NZ_JAANOW010000001.1"/>
</dbReference>
<keyword evidence="2" id="KW-1185">Reference proteome</keyword>